<feature type="transmembrane region" description="Helical" evidence="8">
    <location>
        <begin position="123"/>
        <end position="141"/>
    </location>
</feature>
<evidence type="ECO:0000313" key="10">
    <source>
        <dbReference type="Proteomes" id="UP001220509"/>
    </source>
</evidence>
<dbReference type="PANTHER" id="PTHR30509">
    <property type="entry name" value="P-HYDROXYBENZOIC ACID EFFLUX PUMP SUBUNIT-RELATED"/>
    <property type="match status" value="1"/>
</dbReference>
<comment type="subcellular location">
    <subcellularLocation>
        <location evidence="1">Cell membrane</location>
        <topology evidence="1">Multi-pass membrane protein</topology>
    </subcellularLocation>
</comment>
<keyword evidence="6" id="KW-0175">Coiled coil</keyword>
<name>A0AAX3M7T5_9BACL</name>
<evidence type="ECO:0000256" key="4">
    <source>
        <dbReference type="ARBA" id="ARBA00022989"/>
    </source>
</evidence>
<accession>A0AAX3M7T5</accession>
<keyword evidence="4 8" id="KW-1133">Transmembrane helix</keyword>
<dbReference type="KEGG" id="pka:PQ456_08180"/>
<evidence type="ECO:0000313" key="9">
    <source>
        <dbReference type="EMBL" id="WCT57471.1"/>
    </source>
</evidence>
<dbReference type="InterPro" id="IPR010343">
    <property type="entry name" value="ArAE_1"/>
</dbReference>
<proteinExistence type="predicted"/>
<dbReference type="AlphaFoldDB" id="A0AAX3M7T5"/>
<protein>
    <submittedName>
        <fullName evidence="9">Aromatic acid exporter family protein</fullName>
    </submittedName>
</protein>
<evidence type="ECO:0000256" key="5">
    <source>
        <dbReference type="ARBA" id="ARBA00023136"/>
    </source>
</evidence>
<evidence type="ECO:0000256" key="1">
    <source>
        <dbReference type="ARBA" id="ARBA00004651"/>
    </source>
</evidence>
<dbReference type="Pfam" id="PF06081">
    <property type="entry name" value="ArAE_1"/>
    <property type="match status" value="1"/>
</dbReference>
<sequence length="361" mass="41390">MNFGARMLKTGIAVTLALYISSWLNLTPPVIAAVAAIFAMQPSIYRSFRYFLDQIQTNTLGAILALLGGMFFSNEPIAIGLMCVVVIMICLRLKMGDTIGLTLVTVISVMEASGQWQFALNRFSLSIIGIVSAFLINILVAPPKPLEQFKGQIENTFAKLSLLLRTAVSDEIKESVFREEKKALENSIQSLSDKYNLMEEELKKLKRASFSRHRHIVVNKQMLTALRKGVDVLTAIEQHYFQAERTPQLDDYFDNHLEQLIKFHEHILLKLDNKIKNDGHEAEEVEQANDQFLDTMIDRYQENFSGVLRLSIVAAVMYDYGYQLERLNRLVDHTSSKHDTVEKENEEKQERRNFPTWPWKQ</sequence>
<organism evidence="9 10">
    <name type="scientific">Paenibacillus kyungheensis</name>
    <dbReference type="NCBI Taxonomy" id="1452732"/>
    <lineage>
        <taxon>Bacteria</taxon>
        <taxon>Bacillati</taxon>
        <taxon>Bacillota</taxon>
        <taxon>Bacilli</taxon>
        <taxon>Bacillales</taxon>
        <taxon>Paenibacillaceae</taxon>
        <taxon>Paenibacillus</taxon>
    </lineage>
</organism>
<evidence type="ECO:0000256" key="2">
    <source>
        <dbReference type="ARBA" id="ARBA00022475"/>
    </source>
</evidence>
<feature type="transmembrane region" description="Helical" evidence="8">
    <location>
        <begin position="12"/>
        <end position="40"/>
    </location>
</feature>
<dbReference type="EMBL" id="CP117416">
    <property type="protein sequence ID" value="WCT57471.1"/>
    <property type="molecule type" value="Genomic_DNA"/>
</dbReference>
<reference evidence="9 10" key="1">
    <citation type="submission" date="2023-02" db="EMBL/GenBank/DDBJ databases">
        <title>Genome sequence of Paenibacillus kyungheensis KACC 18744.</title>
        <authorList>
            <person name="Kim S."/>
            <person name="Heo J."/>
            <person name="Kwon S.-W."/>
        </authorList>
    </citation>
    <scope>NUCLEOTIDE SEQUENCE [LARGE SCALE GENOMIC DNA]</scope>
    <source>
        <strain evidence="9 10">KACC 18744</strain>
    </source>
</reference>
<gene>
    <name evidence="9" type="ORF">PQ456_08180</name>
</gene>
<dbReference type="PANTHER" id="PTHR30509:SF27">
    <property type="entry name" value="UPF0421 PROTEIN YGAE"/>
    <property type="match status" value="1"/>
</dbReference>
<keyword evidence="2" id="KW-1003">Cell membrane</keyword>
<feature type="coiled-coil region" evidence="6">
    <location>
        <begin position="181"/>
        <end position="208"/>
    </location>
</feature>
<feature type="transmembrane region" description="Helical" evidence="8">
    <location>
        <begin position="60"/>
        <end position="91"/>
    </location>
</feature>
<dbReference type="RefSeq" id="WP_273615678.1">
    <property type="nucleotide sequence ID" value="NZ_CP117416.1"/>
</dbReference>
<evidence type="ECO:0000256" key="8">
    <source>
        <dbReference type="SAM" id="Phobius"/>
    </source>
</evidence>
<feature type="compositionally biased region" description="Basic and acidic residues" evidence="7">
    <location>
        <begin position="336"/>
        <end position="353"/>
    </location>
</feature>
<keyword evidence="5 8" id="KW-0472">Membrane</keyword>
<dbReference type="Proteomes" id="UP001220509">
    <property type="component" value="Chromosome"/>
</dbReference>
<dbReference type="GO" id="GO:0005886">
    <property type="term" value="C:plasma membrane"/>
    <property type="evidence" value="ECO:0007669"/>
    <property type="project" value="UniProtKB-SubCell"/>
</dbReference>
<evidence type="ECO:0000256" key="7">
    <source>
        <dbReference type="SAM" id="MobiDB-lite"/>
    </source>
</evidence>
<keyword evidence="10" id="KW-1185">Reference proteome</keyword>
<keyword evidence="3 8" id="KW-0812">Transmembrane</keyword>
<evidence type="ECO:0000256" key="3">
    <source>
        <dbReference type="ARBA" id="ARBA00022692"/>
    </source>
</evidence>
<feature type="region of interest" description="Disordered" evidence="7">
    <location>
        <begin position="336"/>
        <end position="361"/>
    </location>
</feature>
<evidence type="ECO:0000256" key="6">
    <source>
        <dbReference type="SAM" id="Coils"/>
    </source>
</evidence>